<accession>A0ABP6RW47</accession>
<dbReference type="InterPro" id="IPR046867">
    <property type="entry name" value="AldOxase/xan_DH_MoCoBD2"/>
</dbReference>
<organism evidence="4 5">
    <name type="scientific">Saccharopolyspora gregorii</name>
    <dbReference type="NCBI Taxonomy" id="33914"/>
    <lineage>
        <taxon>Bacteria</taxon>
        <taxon>Bacillati</taxon>
        <taxon>Actinomycetota</taxon>
        <taxon>Actinomycetes</taxon>
        <taxon>Pseudonocardiales</taxon>
        <taxon>Pseudonocardiaceae</taxon>
        <taxon>Saccharopolyspora</taxon>
    </lineage>
</organism>
<dbReference type="InterPro" id="IPR036856">
    <property type="entry name" value="Ald_Oxase/Xan_DH_a/b_sf"/>
</dbReference>
<reference evidence="5" key="1">
    <citation type="journal article" date="2019" name="Int. J. Syst. Evol. Microbiol.">
        <title>The Global Catalogue of Microorganisms (GCM) 10K type strain sequencing project: providing services to taxonomists for standard genome sequencing and annotation.</title>
        <authorList>
            <consortium name="The Broad Institute Genomics Platform"/>
            <consortium name="The Broad Institute Genome Sequencing Center for Infectious Disease"/>
            <person name="Wu L."/>
            <person name="Ma J."/>
        </authorList>
    </citation>
    <scope>NUCLEOTIDE SEQUENCE [LARGE SCALE GENOMIC DNA]</scope>
    <source>
        <strain evidence="5">JCM 9687</strain>
    </source>
</reference>
<dbReference type="RefSeq" id="WP_344929436.1">
    <property type="nucleotide sequence ID" value="NZ_BAAAYK010000038.1"/>
</dbReference>
<evidence type="ECO:0000313" key="5">
    <source>
        <dbReference type="Proteomes" id="UP001500483"/>
    </source>
</evidence>
<dbReference type="Proteomes" id="UP001500483">
    <property type="component" value="Unassembled WGS sequence"/>
</dbReference>
<keyword evidence="2" id="KW-0560">Oxidoreductase</keyword>
<dbReference type="InterPro" id="IPR008274">
    <property type="entry name" value="AldOxase/xan_DH_MoCoBD1"/>
</dbReference>
<dbReference type="InterPro" id="IPR037165">
    <property type="entry name" value="AldOxase/xan_DH_Mopterin-bd_sf"/>
</dbReference>
<keyword evidence="5" id="KW-1185">Reference proteome</keyword>
<dbReference type="Gene3D" id="3.90.1170.50">
    <property type="entry name" value="Aldehyde oxidase/xanthine dehydrogenase, a/b hammerhead"/>
    <property type="match status" value="1"/>
</dbReference>
<protein>
    <submittedName>
        <fullName evidence="4">Xanthine dehydrogenase family protein molybdopterin-binding subunit</fullName>
    </submittedName>
</protein>
<evidence type="ECO:0000313" key="4">
    <source>
        <dbReference type="EMBL" id="GAA3361747.1"/>
    </source>
</evidence>
<dbReference type="Gene3D" id="3.30.365.10">
    <property type="entry name" value="Aldehyde oxidase/xanthine dehydrogenase, molybdopterin binding domain"/>
    <property type="match status" value="5"/>
</dbReference>
<sequence>MTDLLRPRAIGAPLERLDGPDKINGTARYAFEHPVPDPLYVHPVQATIARGRIEDIDVHAAEDLDGVATVLTHENAPRLATGSDAELWVLQSPEIAFRGQLIGAVLAETPEIARQAADLVRVDYRREPHHVVLRGDDDALYAPEVVNPSFAADTRDGDPDGAEPAVVVDATYTTPMEHNNPMEPHATIATWRGGVLTMYDSTQGVHQMRSRLAPVLGLDPERIRVLAPHVGGGFGSKGTAHAHNALAALAARVAGGRPVKLALTRQQMFALVGYRTPTIQHVRLGADRDGKLELVTHDVVEQTSTVQEFAEQTAVGTRTVYAAPNRRTTHRLAALDVPVPFWMRAPGEAPGMFATESAVDELAEACGIDPIDLRCRNEPAVDPATGLPYSARHLAECLREGAERFGWAGRDPAPRSARDGDWLVGTGVASATYPGYKMPGSTATVRYRDGRYEVRIGAADIGTGTRTALTQIAADALDRPVSDVDLELGDTALPTATVEGGSSGLTSWGTTVVEAARRFREKFGHDPADGDEADGAMPEEPDEQRYAIHSFGAHFAEVRVNADTGEVRVPRLLGVFSVGRVVNPRLVRSQLLGGITMGMSMALFEHSVLDPQFGHVINHDLAQYHVAAHADVADIEVSWLDEHDPHSNPMGSRGVGEIGIVGSPAAIANAVHHATGIRVRDLPITPDKLLGG</sequence>
<evidence type="ECO:0000256" key="2">
    <source>
        <dbReference type="ARBA" id="ARBA00023002"/>
    </source>
</evidence>
<evidence type="ECO:0000259" key="3">
    <source>
        <dbReference type="SMART" id="SM01008"/>
    </source>
</evidence>
<keyword evidence="1" id="KW-0500">Molybdenum</keyword>
<dbReference type="SUPFAM" id="SSF56003">
    <property type="entry name" value="Molybdenum cofactor-binding domain"/>
    <property type="match status" value="1"/>
</dbReference>
<dbReference type="SUPFAM" id="SSF54665">
    <property type="entry name" value="CO dehydrogenase molybdoprotein N-domain-like"/>
    <property type="match status" value="1"/>
</dbReference>
<dbReference type="PANTHER" id="PTHR11908:SF132">
    <property type="entry name" value="ALDEHYDE OXIDASE 1-RELATED"/>
    <property type="match status" value="1"/>
</dbReference>
<dbReference type="PANTHER" id="PTHR11908">
    <property type="entry name" value="XANTHINE DEHYDROGENASE"/>
    <property type="match status" value="1"/>
</dbReference>
<dbReference type="Pfam" id="PF02738">
    <property type="entry name" value="MoCoBD_1"/>
    <property type="match status" value="1"/>
</dbReference>
<feature type="domain" description="Aldehyde oxidase/xanthine dehydrogenase a/b hammerhead" evidence="3">
    <location>
        <begin position="24"/>
        <end position="128"/>
    </location>
</feature>
<dbReference type="InterPro" id="IPR016208">
    <property type="entry name" value="Ald_Oxase/xanthine_DH-like"/>
</dbReference>
<name>A0ABP6RW47_9PSEU</name>
<dbReference type="InterPro" id="IPR000674">
    <property type="entry name" value="Ald_Oxase/Xan_DH_a/b"/>
</dbReference>
<proteinExistence type="predicted"/>
<dbReference type="EMBL" id="BAAAYK010000038">
    <property type="protein sequence ID" value="GAA3361747.1"/>
    <property type="molecule type" value="Genomic_DNA"/>
</dbReference>
<gene>
    <name evidence="4" type="ORF">GCM10020366_46930</name>
</gene>
<dbReference type="Pfam" id="PF01315">
    <property type="entry name" value="Ald_Xan_dh_C"/>
    <property type="match status" value="1"/>
</dbReference>
<dbReference type="Pfam" id="PF20256">
    <property type="entry name" value="MoCoBD_2"/>
    <property type="match status" value="2"/>
</dbReference>
<comment type="caution">
    <text evidence="4">The sequence shown here is derived from an EMBL/GenBank/DDBJ whole genome shotgun (WGS) entry which is preliminary data.</text>
</comment>
<evidence type="ECO:0000256" key="1">
    <source>
        <dbReference type="ARBA" id="ARBA00022505"/>
    </source>
</evidence>
<dbReference type="SMART" id="SM01008">
    <property type="entry name" value="Ald_Xan_dh_C"/>
    <property type="match status" value="1"/>
</dbReference>